<evidence type="ECO:0000256" key="1">
    <source>
        <dbReference type="ARBA" id="ARBA00004123"/>
    </source>
</evidence>
<evidence type="ECO:0000256" key="5">
    <source>
        <dbReference type="ARBA" id="ARBA00023242"/>
    </source>
</evidence>
<evidence type="ECO:0000256" key="2">
    <source>
        <dbReference type="ARBA" id="ARBA00022676"/>
    </source>
</evidence>
<organism evidence="7 8">
    <name type="scientific">Haplochromis burtoni</name>
    <name type="common">Burton's mouthbrooder</name>
    <name type="synonym">Chromis burtoni</name>
    <dbReference type="NCBI Taxonomy" id="8153"/>
    <lineage>
        <taxon>Eukaryota</taxon>
        <taxon>Metazoa</taxon>
        <taxon>Chordata</taxon>
        <taxon>Craniata</taxon>
        <taxon>Vertebrata</taxon>
        <taxon>Euteleostomi</taxon>
        <taxon>Actinopterygii</taxon>
        <taxon>Neopterygii</taxon>
        <taxon>Teleostei</taxon>
        <taxon>Neoteleostei</taxon>
        <taxon>Acanthomorphata</taxon>
        <taxon>Ovalentaria</taxon>
        <taxon>Cichlomorphae</taxon>
        <taxon>Cichliformes</taxon>
        <taxon>Cichlidae</taxon>
        <taxon>African cichlids</taxon>
        <taxon>Pseudocrenilabrinae</taxon>
        <taxon>Haplochromini</taxon>
        <taxon>Haplochromis</taxon>
    </lineage>
</organism>
<dbReference type="SUPFAM" id="SSF52949">
    <property type="entry name" value="Macro domain-like"/>
    <property type="match status" value="1"/>
</dbReference>
<accession>A0A3Q2VHP1</accession>
<dbReference type="Proteomes" id="UP000264840">
    <property type="component" value="Unplaced"/>
</dbReference>
<keyword evidence="5" id="KW-0539">Nucleus</keyword>
<dbReference type="GO" id="GO:1990404">
    <property type="term" value="F:NAD+-protein mono-ADP-ribosyltransferase activity"/>
    <property type="evidence" value="ECO:0007669"/>
    <property type="project" value="TreeGrafter"/>
</dbReference>
<dbReference type="GO" id="GO:0003714">
    <property type="term" value="F:transcription corepressor activity"/>
    <property type="evidence" value="ECO:0007669"/>
    <property type="project" value="TreeGrafter"/>
</dbReference>
<dbReference type="PANTHER" id="PTHR14453">
    <property type="entry name" value="PARP/ZINC FINGER CCCH TYPE DOMAIN CONTAINING PROTEIN"/>
    <property type="match status" value="1"/>
</dbReference>
<dbReference type="InterPro" id="IPR002589">
    <property type="entry name" value="Macro_dom"/>
</dbReference>
<dbReference type="GO" id="GO:0005737">
    <property type="term" value="C:cytoplasm"/>
    <property type="evidence" value="ECO:0007669"/>
    <property type="project" value="TreeGrafter"/>
</dbReference>
<name>A0A3Q2VHP1_HAPBU</name>
<keyword evidence="4" id="KW-0520">NAD</keyword>
<comment type="subcellular location">
    <subcellularLocation>
        <location evidence="1">Nucleus</location>
    </subcellularLocation>
</comment>
<dbReference type="GO" id="GO:0003950">
    <property type="term" value="F:NAD+ poly-ADP-ribosyltransferase activity"/>
    <property type="evidence" value="ECO:0007669"/>
    <property type="project" value="TreeGrafter"/>
</dbReference>
<sequence>MEKSLPTIKELPLVEKLFKLVEEEFNREMFANYPDVKVIRGSATITLEGPDTDVQSGAAKLDELIKNIKEKRVKFPTALLTFIKTSGAISKYQARFQQSLRNPVFFEVGSDLVLSSLSSDALNEAEAAVMRELKVEIIELQGAAAVPPDLDRVREILMKAKKEANISELRVDASFMPGATGTAMTKVRLVGYSEDVNKLNEVLRDFQINKVTTEEEVKLPHPELVDCFDKVLVLISMKETMVTLKASHVPHPCVLVKGPRSLVQKVRTDLATSLAQLSTDTVVLNELAVQWYFQGDGRQNTKLVERSCQVLIREKQHLQTPTSDLADITITLKGRVKLQVVFGDITNETTDAVVNTTDFRDFQTDGVCKDILRKAGPQVENALKNGKVNSEEILETPPGMFPCKAILHVCGKKDTAVIEQLLRRIIQLCESSGYKSLAVPAICAGSGGLDPDSVAHAILQGVKTAASSHPLQRLTNIRLVLNKLTVFLAFKKKAM</sequence>
<evidence type="ECO:0000259" key="6">
    <source>
        <dbReference type="PROSITE" id="PS51154"/>
    </source>
</evidence>
<dbReference type="GO" id="GO:0005634">
    <property type="term" value="C:nucleus"/>
    <property type="evidence" value="ECO:0007669"/>
    <property type="project" value="UniProtKB-SubCell"/>
</dbReference>
<dbReference type="SMART" id="SM00506">
    <property type="entry name" value="A1pp"/>
    <property type="match status" value="1"/>
</dbReference>
<dbReference type="STRING" id="8153.ENSHBUP00000011212"/>
<keyword evidence="8" id="KW-1185">Reference proteome</keyword>
<evidence type="ECO:0000313" key="8">
    <source>
        <dbReference type="Proteomes" id="UP000264840"/>
    </source>
</evidence>
<dbReference type="OMA" id="VVECIEP"/>
<protein>
    <recommendedName>
        <fullName evidence="6">Macro domain-containing protein</fullName>
    </recommendedName>
</protein>
<reference evidence="7" key="1">
    <citation type="submission" date="2025-08" db="UniProtKB">
        <authorList>
            <consortium name="Ensembl"/>
        </authorList>
    </citation>
    <scope>IDENTIFICATION</scope>
</reference>
<dbReference type="AlphaFoldDB" id="A0A3Q2VHP1"/>
<evidence type="ECO:0000256" key="3">
    <source>
        <dbReference type="ARBA" id="ARBA00022679"/>
    </source>
</evidence>
<dbReference type="Pfam" id="PF01661">
    <property type="entry name" value="Macro"/>
    <property type="match status" value="1"/>
</dbReference>
<feature type="domain" description="Macro" evidence="6">
    <location>
        <begin position="325"/>
        <end position="495"/>
    </location>
</feature>
<dbReference type="GeneTree" id="ENSGT00940000154311"/>
<evidence type="ECO:0000313" key="7">
    <source>
        <dbReference type="Ensembl" id="ENSHBUP00000011212.1"/>
    </source>
</evidence>
<dbReference type="Gene3D" id="3.40.220.10">
    <property type="entry name" value="Leucine Aminopeptidase, subunit E, domain 1"/>
    <property type="match status" value="1"/>
</dbReference>
<proteinExistence type="predicted"/>
<reference evidence="7" key="2">
    <citation type="submission" date="2025-09" db="UniProtKB">
        <authorList>
            <consortium name="Ensembl"/>
        </authorList>
    </citation>
    <scope>IDENTIFICATION</scope>
</reference>
<dbReference type="PROSITE" id="PS51154">
    <property type="entry name" value="MACRO"/>
    <property type="match status" value="1"/>
</dbReference>
<dbReference type="PANTHER" id="PTHR14453:SF107">
    <property type="entry name" value="POLY [ADP-RIBOSE] POLYMERASE"/>
    <property type="match status" value="1"/>
</dbReference>
<evidence type="ECO:0000256" key="4">
    <source>
        <dbReference type="ARBA" id="ARBA00023027"/>
    </source>
</evidence>
<keyword evidence="3" id="KW-0808">Transferase</keyword>
<keyword evidence="2" id="KW-0328">Glycosyltransferase</keyword>
<dbReference type="Ensembl" id="ENSHBUT00000018331.1">
    <property type="protein sequence ID" value="ENSHBUP00000011212.1"/>
    <property type="gene ID" value="ENSHBUG00000012816.1"/>
</dbReference>
<dbReference type="InterPro" id="IPR043472">
    <property type="entry name" value="Macro_dom-like"/>
</dbReference>
<dbReference type="InterPro" id="IPR052056">
    <property type="entry name" value="Mono-ARTD/PARP"/>
</dbReference>
<dbReference type="GO" id="GO:0010629">
    <property type="term" value="P:negative regulation of gene expression"/>
    <property type="evidence" value="ECO:0007669"/>
    <property type="project" value="TreeGrafter"/>
</dbReference>
<dbReference type="GO" id="GO:0070212">
    <property type="term" value="P:protein poly-ADP-ribosylation"/>
    <property type="evidence" value="ECO:0007669"/>
    <property type="project" value="TreeGrafter"/>
</dbReference>